<proteinExistence type="predicted"/>
<reference evidence="6 7" key="1">
    <citation type="journal article" date="2018" name="Front. Microbiol.">
        <title>Genome-Wide Analysis of Corynespora cassiicola Leaf Fall Disease Putative Effectors.</title>
        <authorList>
            <person name="Lopez D."/>
            <person name="Ribeiro S."/>
            <person name="Label P."/>
            <person name="Fumanal B."/>
            <person name="Venisse J.S."/>
            <person name="Kohler A."/>
            <person name="de Oliveira R.R."/>
            <person name="Labutti K."/>
            <person name="Lipzen A."/>
            <person name="Lail K."/>
            <person name="Bauer D."/>
            <person name="Ohm R.A."/>
            <person name="Barry K.W."/>
            <person name="Spatafora J."/>
            <person name="Grigoriev I.V."/>
            <person name="Martin F.M."/>
            <person name="Pujade-Renaud V."/>
        </authorList>
    </citation>
    <scope>NUCLEOTIDE SEQUENCE [LARGE SCALE GENOMIC DNA]</scope>
    <source>
        <strain evidence="6 7">Philippines</strain>
    </source>
</reference>
<name>A0A2T2NYQ9_CORCC</name>
<feature type="transmembrane region" description="Helical" evidence="5">
    <location>
        <begin position="456"/>
        <end position="475"/>
    </location>
</feature>
<dbReference type="Proteomes" id="UP000240883">
    <property type="component" value="Unassembled WGS sequence"/>
</dbReference>
<evidence type="ECO:0000313" key="7">
    <source>
        <dbReference type="Proteomes" id="UP000240883"/>
    </source>
</evidence>
<dbReference type="AlphaFoldDB" id="A0A2T2NYQ9"/>
<evidence type="ECO:0000313" key="6">
    <source>
        <dbReference type="EMBL" id="PSN70218.1"/>
    </source>
</evidence>
<protein>
    <recommendedName>
        <fullName evidence="8">Cora-domain-containing protein</fullName>
    </recommendedName>
</protein>
<dbReference type="GO" id="GO:0046873">
    <property type="term" value="F:metal ion transmembrane transporter activity"/>
    <property type="evidence" value="ECO:0007669"/>
    <property type="project" value="InterPro"/>
</dbReference>
<accession>A0A2T2NYQ9</accession>
<evidence type="ECO:0008006" key="8">
    <source>
        <dbReference type="Google" id="ProtNLM"/>
    </source>
</evidence>
<evidence type="ECO:0000256" key="2">
    <source>
        <dbReference type="ARBA" id="ARBA00022692"/>
    </source>
</evidence>
<evidence type="ECO:0000256" key="4">
    <source>
        <dbReference type="ARBA" id="ARBA00023136"/>
    </source>
</evidence>
<keyword evidence="2 5" id="KW-0812">Transmembrane</keyword>
<dbReference type="InterPro" id="IPR045863">
    <property type="entry name" value="CorA_TM1_TM2"/>
</dbReference>
<dbReference type="STRING" id="1448308.A0A2T2NYQ9"/>
<dbReference type="GO" id="GO:0016020">
    <property type="term" value="C:membrane"/>
    <property type="evidence" value="ECO:0007669"/>
    <property type="project" value="UniProtKB-SubCell"/>
</dbReference>
<dbReference type="InterPro" id="IPR002523">
    <property type="entry name" value="MgTranspt_CorA/ZnTranspt_ZntB"/>
</dbReference>
<comment type="subcellular location">
    <subcellularLocation>
        <location evidence="1">Membrane</location>
        <topology evidence="1">Multi-pass membrane protein</topology>
    </subcellularLocation>
</comment>
<keyword evidence="7" id="KW-1185">Reference proteome</keyword>
<evidence type="ECO:0000256" key="5">
    <source>
        <dbReference type="SAM" id="Phobius"/>
    </source>
</evidence>
<evidence type="ECO:0000256" key="3">
    <source>
        <dbReference type="ARBA" id="ARBA00022989"/>
    </source>
</evidence>
<dbReference type="Gene3D" id="1.20.58.340">
    <property type="entry name" value="Magnesium transport protein CorA, transmembrane region"/>
    <property type="match status" value="1"/>
</dbReference>
<organism evidence="6 7">
    <name type="scientific">Corynespora cassiicola Philippines</name>
    <dbReference type="NCBI Taxonomy" id="1448308"/>
    <lineage>
        <taxon>Eukaryota</taxon>
        <taxon>Fungi</taxon>
        <taxon>Dikarya</taxon>
        <taxon>Ascomycota</taxon>
        <taxon>Pezizomycotina</taxon>
        <taxon>Dothideomycetes</taxon>
        <taxon>Pleosporomycetidae</taxon>
        <taxon>Pleosporales</taxon>
        <taxon>Corynesporascaceae</taxon>
        <taxon>Corynespora</taxon>
    </lineage>
</organism>
<dbReference type="SUPFAM" id="SSF144083">
    <property type="entry name" value="Magnesium transport protein CorA, transmembrane region"/>
    <property type="match status" value="1"/>
</dbReference>
<evidence type="ECO:0000256" key="1">
    <source>
        <dbReference type="ARBA" id="ARBA00004141"/>
    </source>
</evidence>
<dbReference type="OrthoDB" id="3231000at2759"/>
<keyword evidence="4 5" id="KW-0472">Membrane</keyword>
<dbReference type="EMBL" id="KZ678132">
    <property type="protein sequence ID" value="PSN70218.1"/>
    <property type="molecule type" value="Genomic_DNA"/>
</dbReference>
<feature type="transmembrane region" description="Helical" evidence="5">
    <location>
        <begin position="424"/>
        <end position="444"/>
    </location>
</feature>
<sequence length="520" mass="60010">MGAYQQYVETRTGHNPCLTNLAKFLSNPRRRGRHAKIVSMDFYGDRSRPEKRDIELEGLSQLLDDFNHQSSVGIDSKSSPASEKLEKTLQSEQYLKILLVQDLSKDIIESLGTSLNIDPTFFASHIHTSVKGVGVQTPDMAVLPSRIRRQNYINIHYHRTLVFENAWHLPKKLLREGNLERKVILLPWSHGKHIGLAQHCISILYVDGPKYGLGLILVDFPITDRYYVETMNPPEEINLQSSLFLGGYEGFTDLPNIISEKVSPHPDRFNLLRDLIYYWSESPTNQRPWTAHSPLSYLSYYPLKIVAGEWVNYLSVMHQSVKKYEYTSNATAGFFEEIDRLNNDLRALQSWRRRSMSSQQKVRSVIRHMYWWANPDLTALTDDYEYLASSIKESGNRLENILPVVTSLVQIVDSRRSFAETANVSRLTILALVFVPLTYISSIFSMNSEYSPGNSLFWVYFVVALPVTFCVILVARPPITIWQRMMNYRIGLWEHSKRREVSKQTESFLMSKELESPTQL</sequence>
<dbReference type="Pfam" id="PF01544">
    <property type="entry name" value="CorA"/>
    <property type="match status" value="1"/>
</dbReference>
<gene>
    <name evidence="6" type="ORF">BS50DRAFT_632134</name>
</gene>
<keyword evidence="3 5" id="KW-1133">Transmembrane helix</keyword>